<accession>A0AAF0V8X7</accession>
<evidence type="ECO:0000313" key="2">
    <source>
        <dbReference type="Proteomes" id="UP001234989"/>
    </source>
</evidence>
<name>A0AAF0V8X7_SOLVR</name>
<keyword evidence="2" id="KW-1185">Reference proteome</keyword>
<gene>
    <name evidence="1" type="ORF">MTR67_052258</name>
</gene>
<sequence length="12" mass="1333">MLILVTSICVIK</sequence>
<dbReference type="EMBL" id="CP133623">
    <property type="protein sequence ID" value="WMV58873.1"/>
    <property type="molecule type" value="Genomic_DNA"/>
</dbReference>
<proteinExistence type="predicted"/>
<organism evidence="1 2">
    <name type="scientific">Solanum verrucosum</name>
    <dbReference type="NCBI Taxonomy" id="315347"/>
    <lineage>
        <taxon>Eukaryota</taxon>
        <taxon>Viridiplantae</taxon>
        <taxon>Streptophyta</taxon>
        <taxon>Embryophyta</taxon>
        <taxon>Tracheophyta</taxon>
        <taxon>Spermatophyta</taxon>
        <taxon>Magnoliopsida</taxon>
        <taxon>eudicotyledons</taxon>
        <taxon>Gunneridae</taxon>
        <taxon>Pentapetalae</taxon>
        <taxon>asterids</taxon>
        <taxon>lamiids</taxon>
        <taxon>Solanales</taxon>
        <taxon>Solanaceae</taxon>
        <taxon>Solanoideae</taxon>
        <taxon>Solaneae</taxon>
        <taxon>Solanum</taxon>
    </lineage>
</organism>
<protein>
    <submittedName>
        <fullName evidence="1">Uncharacterized protein</fullName>
    </submittedName>
</protein>
<dbReference type="Proteomes" id="UP001234989">
    <property type="component" value="Chromosome 12"/>
</dbReference>
<evidence type="ECO:0000313" key="1">
    <source>
        <dbReference type="EMBL" id="WMV58873.1"/>
    </source>
</evidence>
<reference evidence="1" key="1">
    <citation type="submission" date="2023-08" db="EMBL/GenBank/DDBJ databases">
        <title>A de novo genome assembly of Solanum verrucosum Schlechtendal, a Mexican diploid species geographically isolated from the other diploid A-genome species in potato relatives.</title>
        <authorList>
            <person name="Hosaka K."/>
        </authorList>
    </citation>
    <scope>NUCLEOTIDE SEQUENCE</scope>
    <source>
        <tissue evidence="1">Young leaves</tissue>
    </source>
</reference>